<feature type="transmembrane region" description="Helical" evidence="1">
    <location>
        <begin position="78"/>
        <end position="98"/>
    </location>
</feature>
<accession>I3SAT0</accession>
<dbReference type="AlphaFoldDB" id="I3SAT0"/>
<dbReference type="EMBL" id="BT137577">
    <property type="protein sequence ID" value="AFK37372.1"/>
    <property type="molecule type" value="mRNA"/>
</dbReference>
<name>I3SAT0_LOTJA</name>
<protein>
    <submittedName>
        <fullName evidence="2">Uncharacterized protein</fullName>
    </submittedName>
</protein>
<proteinExistence type="evidence at transcript level"/>
<evidence type="ECO:0000256" key="1">
    <source>
        <dbReference type="SAM" id="Phobius"/>
    </source>
</evidence>
<sequence length="105" mass="11734">MRPCLLHRQENKCVIPFDREACSVTLTCKIISFLATKFSATGRMRAKPSYQKIKILGEYKKIGNSMSKLAKNIIQPSLIIQATSAILSLFMGSLFAGFSKFLKTN</sequence>
<evidence type="ECO:0000313" key="2">
    <source>
        <dbReference type="EMBL" id="AFK37372.1"/>
    </source>
</evidence>
<reference evidence="2" key="1">
    <citation type="submission" date="2012-05" db="EMBL/GenBank/DDBJ databases">
        <authorList>
            <person name="Krishnakumar V."/>
            <person name="Cheung F."/>
            <person name="Xiao Y."/>
            <person name="Chan A."/>
            <person name="Moskal W.A."/>
            <person name="Town C.D."/>
        </authorList>
    </citation>
    <scope>NUCLEOTIDE SEQUENCE</scope>
</reference>
<keyword evidence="1" id="KW-0812">Transmembrane</keyword>
<keyword evidence="1" id="KW-1133">Transmembrane helix</keyword>
<keyword evidence="1" id="KW-0472">Membrane</keyword>
<organism evidence="2">
    <name type="scientific">Lotus japonicus</name>
    <name type="common">Lotus corniculatus var. japonicus</name>
    <dbReference type="NCBI Taxonomy" id="34305"/>
    <lineage>
        <taxon>Eukaryota</taxon>
        <taxon>Viridiplantae</taxon>
        <taxon>Streptophyta</taxon>
        <taxon>Embryophyta</taxon>
        <taxon>Tracheophyta</taxon>
        <taxon>Spermatophyta</taxon>
        <taxon>Magnoliopsida</taxon>
        <taxon>eudicotyledons</taxon>
        <taxon>Gunneridae</taxon>
        <taxon>Pentapetalae</taxon>
        <taxon>rosids</taxon>
        <taxon>fabids</taxon>
        <taxon>Fabales</taxon>
        <taxon>Fabaceae</taxon>
        <taxon>Papilionoideae</taxon>
        <taxon>50 kb inversion clade</taxon>
        <taxon>NPAAA clade</taxon>
        <taxon>Hologalegina</taxon>
        <taxon>robinioid clade</taxon>
        <taxon>Loteae</taxon>
        <taxon>Lotus</taxon>
    </lineage>
</organism>